<accession>A0A9D4LEL4</accession>
<keyword evidence="2" id="KW-1185">Reference proteome</keyword>
<proteinExistence type="predicted"/>
<gene>
    <name evidence="1" type="ORF">DPMN_099263</name>
</gene>
<reference evidence="1" key="1">
    <citation type="journal article" date="2019" name="bioRxiv">
        <title>The Genome of the Zebra Mussel, Dreissena polymorpha: A Resource for Invasive Species Research.</title>
        <authorList>
            <person name="McCartney M.A."/>
            <person name="Auch B."/>
            <person name="Kono T."/>
            <person name="Mallez S."/>
            <person name="Zhang Y."/>
            <person name="Obille A."/>
            <person name="Becker A."/>
            <person name="Abrahante J.E."/>
            <person name="Garbe J."/>
            <person name="Badalamenti J.P."/>
            <person name="Herman A."/>
            <person name="Mangelson H."/>
            <person name="Liachko I."/>
            <person name="Sullivan S."/>
            <person name="Sone E.D."/>
            <person name="Koren S."/>
            <person name="Silverstein K.A.T."/>
            <person name="Beckman K.B."/>
            <person name="Gohl D.M."/>
        </authorList>
    </citation>
    <scope>NUCLEOTIDE SEQUENCE</scope>
    <source>
        <strain evidence="1">Duluth1</strain>
        <tissue evidence="1">Whole animal</tissue>
    </source>
</reference>
<organism evidence="1 2">
    <name type="scientific">Dreissena polymorpha</name>
    <name type="common">Zebra mussel</name>
    <name type="synonym">Mytilus polymorpha</name>
    <dbReference type="NCBI Taxonomy" id="45954"/>
    <lineage>
        <taxon>Eukaryota</taxon>
        <taxon>Metazoa</taxon>
        <taxon>Spiralia</taxon>
        <taxon>Lophotrochozoa</taxon>
        <taxon>Mollusca</taxon>
        <taxon>Bivalvia</taxon>
        <taxon>Autobranchia</taxon>
        <taxon>Heteroconchia</taxon>
        <taxon>Euheterodonta</taxon>
        <taxon>Imparidentia</taxon>
        <taxon>Neoheterodontei</taxon>
        <taxon>Myida</taxon>
        <taxon>Dreissenoidea</taxon>
        <taxon>Dreissenidae</taxon>
        <taxon>Dreissena</taxon>
    </lineage>
</organism>
<evidence type="ECO:0000313" key="2">
    <source>
        <dbReference type="Proteomes" id="UP000828390"/>
    </source>
</evidence>
<comment type="caution">
    <text evidence="1">The sequence shown here is derived from an EMBL/GenBank/DDBJ whole genome shotgun (WGS) entry which is preliminary data.</text>
</comment>
<name>A0A9D4LEL4_DREPO</name>
<dbReference type="Proteomes" id="UP000828390">
    <property type="component" value="Unassembled WGS sequence"/>
</dbReference>
<sequence>MCTVQYFKPRGKPSVFEFSQSEKVVKHTTHSTYQIVCKPRLYNLNASDSGLHHTVSLMYVGGRHIGFGTT</sequence>
<dbReference type="EMBL" id="JAIWYP010000003">
    <property type="protein sequence ID" value="KAH3856671.1"/>
    <property type="molecule type" value="Genomic_DNA"/>
</dbReference>
<reference evidence="1" key="2">
    <citation type="submission" date="2020-11" db="EMBL/GenBank/DDBJ databases">
        <authorList>
            <person name="McCartney M.A."/>
            <person name="Auch B."/>
            <person name="Kono T."/>
            <person name="Mallez S."/>
            <person name="Becker A."/>
            <person name="Gohl D.M."/>
            <person name="Silverstein K.A.T."/>
            <person name="Koren S."/>
            <person name="Bechman K.B."/>
            <person name="Herman A."/>
            <person name="Abrahante J.E."/>
            <person name="Garbe J."/>
        </authorList>
    </citation>
    <scope>NUCLEOTIDE SEQUENCE</scope>
    <source>
        <strain evidence="1">Duluth1</strain>
        <tissue evidence="1">Whole animal</tissue>
    </source>
</reference>
<protein>
    <submittedName>
        <fullName evidence="1">Uncharacterized protein</fullName>
    </submittedName>
</protein>
<evidence type="ECO:0000313" key="1">
    <source>
        <dbReference type="EMBL" id="KAH3856671.1"/>
    </source>
</evidence>
<dbReference type="AlphaFoldDB" id="A0A9D4LEL4"/>